<organism evidence="1 2">
    <name type="scientific">Anabaena azotica FACHB-119</name>
    <dbReference type="NCBI Taxonomy" id="947527"/>
    <lineage>
        <taxon>Bacteria</taxon>
        <taxon>Bacillati</taxon>
        <taxon>Cyanobacteriota</taxon>
        <taxon>Cyanophyceae</taxon>
        <taxon>Nostocales</taxon>
        <taxon>Nostocaceae</taxon>
        <taxon>Anabaena</taxon>
        <taxon>Anabaena azotica</taxon>
    </lineage>
</organism>
<dbReference type="RefSeq" id="WP_190476290.1">
    <property type="nucleotide sequence ID" value="NZ_JACJSG010000035.1"/>
</dbReference>
<comment type="caution">
    <text evidence="1">The sequence shown here is derived from an EMBL/GenBank/DDBJ whole genome shotgun (WGS) entry which is preliminary data.</text>
</comment>
<keyword evidence="2" id="KW-1185">Reference proteome</keyword>
<sequence length="75" mass="8652">MQLISKRGVRSRSKKMSLNNCYVLLITVSSPDEIPKRKRLLIYPSLHVHGDHSAKFAKFQGSFQECQEYVNAHSF</sequence>
<accession>A0ABR8D919</accession>
<evidence type="ECO:0000313" key="1">
    <source>
        <dbReference type="EMBL" id="MBD2503431.1"/>
    </source>
</evidence>
<proteinExistence type="predicted"/>
<protein>
    <submittedName>
        <fullName evidence="1">Uncharacterized protein</fullName>
    </submittedName>
</protein>
<reference evidence="1 2" key="1">
    <citation type="journal article" date="2020" name="ISME J.">
        <title>Comparative genomics reveals insights into cyanobacterial evolution and habitat adaptation.</title>
        <authorList>
            <person name="Chen M.Y."/>
            <person name="Teng W.K."/>
            <person name="Zhao L."/>
            <person name="Hu C.X."/>
            <person name="Zhou Y.K."/>
            <person name="Han B.P."/>
            <person name="Song L.R."/>
            <person name="Shu W.S."/>
        </authorList>
    </citation>
    <scope>NUCLEOTIDE SEQUENCE [LARGE SCALE GENOMIC DNA]</scope>
    <source>
        <strain evidence="1 2">FACHB-119</strain>
    </source>
</reference>
<name>A0ABR8D919_9NOST</name>
<dbReference type="Proteomes" id="UP000661112">
    <property type="component" value="Unassembled WGS sequence"/>
</dbReference>
<gene>
    <name evidence="1" type="ORF">H6G83_22975</name>
</gene>
<evidence type="ECO:0000313" key="2">
    <source>
        <dbReference type="Proteomes" id="UP000661112"/>
    </source>
</evidence>
<dbReference type="EMBL" id="JACJSG010000035">
    <property type="protein sequence ID" value="MBD2503431.1"/>
    <property type="molecule type" value="Genomic_DNA"/>
</dbReference>